<accession>A0ABW0PZA2</accession>
<dbReference type="RefSeq" id="WP_380224852.1">
    <property type="nucleotide sequence ID" value="NZ_JAPKNH010000007.1"/>
</dbReference>
<dbReference type="EMBL" id="JBHSML010000012">
    <property type="protein sequence ID" value="MFC5517675.1"/>
    <property type="molecule type" value="Genomic_DNA"/>
</dbReference>
<protein>
    <submittedName>
        <fullName evidence="2">Bro-N domain-containing protein</fullName>
    </submittedName>
</protein>
<comment type="caution">
    <text evidence="2">The sequence shown here is derived from an EMBL/GenBank/DDBJ whole genome shotgun (WGS) entry which is preliminary data.</text>
</comment>
<dbReference type="Pfam" id="PF02498">
    <property type="entry name" value="Bro-N"/>
    <property type="match status" value="1"/>
</dbReference>
<dbReference type="Proteomes" id="UP001596150">
    <property type="component" value="Unassembled WGS sequence"/>
</dbReference>
<dbReference type="InterPro" id="IPR003497">
    <property type="entry name" value="BRO_N_domain"/>
</dbReference>
<evidence type="ECO:0000259" key="1">
    <source>
        <dbReference type="PROSITE" id="PS51750"/>
    </source>
</evidence>
<gene>
    <name evidence="2" type="ORF">ACFPP9_17995</name>
</gene>
<evidence type="ECO:0000313" key="2">
    <source>
        <dbReference type="EMBL" id="MFC5517675.1"/>
    </source>
</evidence>
<keyword evidence="3" id="KW-1185">Reference proteome</keyword>
<evidence type="ECO:0000313" key="3">
    <source>
        <dbReference type="Proteomes" id="UP001596150"/>
    </source>
</evidence>
<name>A0ABW0PZA2_9HYPH</name>
<dbReference type="PROSITE" id="PS51750">
    <property type="entry name" value="BRO_N"/>
    <property type="match status" value="1"/>
</dbReference>
<feature type="domain" description="Bro-N" evidence="1">
    <location>
        <begin position="1"/>
        <end position="50"/>
    </location>
</feature>
<organism evidence="2 3">
    <name type="scientific">Kaistia terrae</name>
    <dbReference type="NCBI Taxonomy" id="537017"/>
    <lineage>
        <taxon>Bacteria</taxon>
        <taxon>Pseudomonadati</taxon>
        <taxon>Pseudomonadota</taxon>
        <taxon>Alphaproteobacteria</taxon>
        <taxon>Hyphomicrobiales</taxon>
        <taxon>Kaistiaceae</taxon>
        <taxon>Kaistia</taxon>
    </lineage>
</organism>
<sequence length="84" mass="8900">MVPAAASPSAAVFLTRKGVKLLLMASTKPQAEEFRAWLAGGVVPTIADPSGYPLNGAARETAHADMRTALRMPEAIGDHLWTLE</sequence>
<reference evidence="3" key="1">
    <citation type="journal article" date="2019" name="Int. J. Syst. Evol. Microbiol.">
        <title>The Global Catalogue of Microorganisms (GCM) 10K type strain sequencing project: providing services to taxonomists for standard genome sequencing and annotation.</title>
        <authorList>
            <consortium name="The Broad Institute Genomics Platform"/>
            <consortium name="The Broad Institute Genome Sequencing Center for Infectious Disease"/>
            <person name="Wu L."/>
            <person name="Ma J."/>
        </authorList>
    </citation>
    <scope>NUCLEOTIDE SEQUENCE [LARGE SCALE GENOMIC DNA]</scope>
    <source>
        <strain evidence="3">KACC 12633</strain>
    </source>
</reference>
<proteinExistence type="predicted"/>